<dbReference type="Proteomes" id="UP000695022">
    <property type="component" value="Unplaced"/>
</dbReference>
<keyword evidence="1 11" id="KW-0132">Cell division</keyword>
<dbReference type="GO" id="GO:0051301">
    <property type="term" value="P:cell division"/>
    <property type="evidence" value="ECO:0007669"/>
    <property type="project" value="UniProtKB-KW"/>
</dbReference>
<organism evidence="10 11">
    <name type="scientific">Priapulus caudatus</name>
    <name type="common">Priapulid worm</name>
    <dbReference type="NCBI Taxonomy" id="37621"/>
    <lineage>
        <taxon>Eukaryota</taxon>
        <taxon>Metazoa</taxon>
        <taxon>Ecdysozoa</taxon>
        <taxon>Scalidophora</taxon>
        <taxon>Priapulida</taxon>
        <taxon>Priapulimorpha</taxon>
        <taxon>Priapulimorphida</taxon>
        <taxon>Priapulidae</taxon>
        <taxon>Priapulus</taxon>
    </lineage>
</organism>
<keyword evidence="10" id="KW-1185">Reference proteome</keyword>
<name>A0ABM1ET36_PRICU</name>
<reference evidence="11" key="1">
    <citation type="submission" date="2025-08" db="UniProtKB">
        <authorList>
            <consortium name="RefSeq"/>
        </authorList>
    </citation>
    <scope>IDENTIFICATION</scope>
</reference>
<evidence type="ECO:0000256" key="8">
    <source>
        <dbReference type="SAM" id="MobiDB-lite"/>
    </source>
</evidence>
<evidence type="ECO:0000256" key="6">
    <source>
        <dbReference type="ARBA" id="ARBA00023306"/>
    </source>
</evidence>
<dbReference type="InterPro" id="IPR007192">
    <property type="entry name" value="APC8"/>
</dbReference>
<feature type="region of interest" description="Disordered" evidence="8">
    <location>
        <begin position="536"/>
        <end position="556"/>
    </location>
</feature>
<dbReference type="Pfam" id="PF04049">
    <property type="entry name" value="ANAPC8"/>
    <property type="match status" value="1"/>
</dbReference>
<dbReference type="InterPro" id="IPR011990">
    <property type="entry name" value="TPR-like_helical_dom_sf"/>
</dbReference>
<feature type="repeat" description="TPR" evidence="7">
    <location>
        <begin position="336"/>
        <end position="369"/>
    </location>
</feature>
<sequence>MELSLIKKQLFTAQRECCSRGLLQSSKWLAELLFALEEVSCEPMDEGWETKGLEAEHERYLLAKNYFDLREYDRAAFFTTFAKSDKLYFLHIYSRYMAGEKRKNDDRIETLVSVPETSNHYLRELRCELEKRHTADTLDGFCLYLYGVVLRKLDLTLDAVNILQEAIQKEPAHWGAWVELATLITDKDMLSSITLQDHWIRQFFLAHTYLELQMNEEALRLYLDLQENGFKQSTYIMAQIAICLQNLQEVDQAVEAFVQLQKVDLYRLDNMDTYSNLLYVKDMRIELSHLAHHVCEIDKYRVETCCVIGNYYSLRSQHEKAGLCFQRALKLNPNYLSAWTLMGHEFMEMKNTQAAIQAYRHAIEVNRKDYRAWYGLGQTYEILKMPFYCLYYYREAQKLRPSDSRMLVALGESYEKLERPRLQEAKKCYWKAYSVGDLEGLALIKLARLYEKLAEDDHACAAYAEYISEAEALGITDREEQSQAYKYLANYHVRSKQYDEAYTYAQKCTDYPETREEGKALLREIAQRRTTCEPFSGASDLPTPVTDARPAVSESTPLSRLSPINLRLTFTKELY</sequence>
<evidence type="ECO:0000313" key="11">
    <source>
        <dbReference type="RefSeq" id="XP_014675357.1"/>
    </source>
</evidence>
<dbReference type="SUPFAM" id="SSF48452">
    <property type="entry name" value="TPR-like"/>
    <property type="match status" value="2"/>
</dbReference>
<feature type="domain" description="Cdc23" evidence="9">
    <location>
        <begin position="6"/>
        <end position="241"/>
    </location>
</feature>
<dbReference type="Pfam" id="PF13181">
    <property type="entry name" value="TPR_8"/>
    <property type="match status" value="2"/>
</dbReference>
<gene>
    <name evidence="11" type="primary">LOC106815411</name>
</gene>
<evidence type="ECO:0000259" key="9">
    <source>
        <dbReference type="Pfam" id="PF04049"/>
    </source>
</evidence>
<keyword evidence="3" id="KW-0498">Mitosis</keyword>
<proteinExistence type="predicted"/>
<dbReference type="PANTHER" id="PTHR12558:SF10">
    <property type="entry name" value="CELL DIVISION CYCLE PROTEIN 23 HOMOLOG"/>
    <property type="match status" value="1"/>
</dbReference>
<protein>
    <submittedName>
        <fullName evidence="11">Cell division cycle protein 23 homolog</fullName>
    </submittedName>
</protein>
<dbReference type="PROSITE" id="PS50005">
    <property type="entry name" value="TPR"/>
    <property type="match status" value="2"/>
</dbReference>
<evidence type="ECO:0000256" key="5">
    <source>
        <dbReference type="ARBA" id="ARBA00022803"/>
    </source>
</evidence>
<accession>A0ABM1ET36</accession>
<evidence type="ECO:0000256" key="3">
    <source>
        <dbReference type="ARBA" id="ARBA00022776"/>
    </source>
</evidence>
<evidence type="ECO:0000256" key="7">
    <source>
        <dbReference type="PROSITE-ProRule" id="PRU00339"/>
    </source>
</evidence>
<dbReference type="Gene3D" id="1.25.40.10">
    <property type="entry name" value="Tetratricopeptide repeat domain"/>
    <property type="match status" value="2"/>
</dbReference>
<dbReference type="GeneID" id="106815411"/>
<keyword evidence="6" id="KW-0131">Cell cycle</keyword>
<dbReference type="PANTHER" id="PTHR12558">
    <property type="entry name" value="CELL DIVISION CYCLE 16,23,27"/>
    <property type="match status" value="1"/>
</dbReference>
<keyword evidence="4" id="KW-0833">Ubl conjugation pathway</keyword>
<dbReference type="RefSeq" id="XP_014675357.1">
    <property type="nucleotide sequence ID" value="XM_014819871.1"/>
</dbReference>
<evidence type="ECO:0000256" key="2">
    <source>
        <dbReference type="ARBA" id="ARBA00022737"/>
    </source>
</evidence>
<feature type="repeat" description="TPR" evidence="7">
    <location>
        <begin position="302"/>
        <end position="335"/>
    </location>
</feature>
<dbReference type="SMART" id="SM00028">
    <property type="entry name" value="TPR"/>
    <property type="match status" value="6"/>
</dbReference>
<dbReference type="InterPro" id="IPR019734">
    <property type="entry name" value="TPR_rpt"/>
</dbReference>
<evidence type="ECO:0000256" key="4">
    <source>
        <dbReference type="ARBA" id="ARBA00022786"/>
    </source>
</evidence>
<evidence type="ECO:0000256" key="1">
    <source>
        <dbReference type="ARBA" id="ARBA00022618"/>
    </source>
</evidence>
<keyword evidence="5 7" id="KW-0802">TPR repeat</keyword>
<evidence type="ECO:0000313" key="10">
    <source>
        <dbReference type="Proteomes" id="UP000695022"/>
    </source>
</evidence>
<keyword evidence="2" id="KW-0677">Repeat</keyword>